<evidence type="ECO:0008006" key="4">
    <source>
        <dbReference type="Google" id="ProtNLM"/>
    </source>
</evidence>
<evidence type="ECO:0000313" key="3">
    <source>
        <dbReference type="Proteomes" id="UP001464378"/>
    </source>
</evidence>
<organism evidence="2 3">
    <name type="scientific">Pseudoflavonifractor intestinihominis</name>
    <dbReference type="NCBI Taxonomy" id="3133171"/>
    <lineage>
        <taxon>Bacteria</taxon>
        <taxon>Bacillati</taxon>
        <taxon>Bacillota</taxon>
        <taxon>Clostridia</taxon>
        <taxon>Eubacteriales</taxon>
        <taxon>Oscillospiraceae</taxon>
        <taxon>Pseudoflavonifractor</taxon>
    </lineage>
</organism>
<dbReference type="EMBL" id="JBBMFK010000004">
    <property type="protein sequence ID" value="MEQ2442564.1"/>
    <property type="molecule type" value="Genomic_DNA"/>
</dbReference>
<accession>A0ABV1E5I7</accession>
<feature type="coiled-coil region" evidence="1">
    <location>
        <begin position="26"/>
        <end position="53"/>
    </location>
</feature>
<gene>
    <name evidence="2" type="ORF">WMO64_03670</name>
</gene>
<protein>
    <recommendedName>
        <fullName evidence="4">HTH merR-type domain-containing protein</fullName>
    </recommendedName>
</protein>
<name>A0ABV1E5I7_9FIRM</name>
<evidence type="ECO:0000256" key="1">
    <source>
        <dbReference type="SAM" id="Coils"/>
    </source>
</evidence>
<keyword evidence="1" id="KW-0175">Coiled coil</keyword>
<comment type="caution">
    <text evidence="2">The sequence shown here is derived from an EMBL/GenBank/DDBJ whole genome shotgun (WGS) entry which is preliminary data.</text>
</comment>
<evidence type="ECO:0000313" key="2">
    <source>
        <dbReference type="EMBL" id="MEQ2442564.1"/>
    </source>
</evidence>
<keyword evidence="3" id="KW-1185">Reference proteome</keyword>
<proteinExistence type="predicted"/>
<dbReference type="RefSeq" id="WP_349231050.1">
    <property type="nucleotide sequence ID" value="NZ_JBBMFK010000004.1"/>
</dbReference>
<dbReference type="Proteomes" id="UP001464378">
    <property type="component" value="Unassembled WGS sequence"/>
</dbReference>
<reference evidence="2 3" key="1">
    <citation type="submission" date="2024-03" db="EMBL/GenBank/DDBJ databases">
        <title>Human intestinal bacterial collection.</title>
        <authorList>
            <person name="Pauvert C."/>
            <person name="Hitch T.C.A."/>
            <person name="Clavel T."/>
        </authorList>
    </citation>
    <scope>NUCLEOTIDE SEQUENCE [LARGE SCALE GENOMIC DNA]</scope>
    <source>
        <strain evidence="2 3">CLA-AP-H29</strain>
    </source>
</reference>
<sequence length="216" mass="24133">MTLRNMGFSVRQTSALLSGASLTQLHAALGERIAGLQEELARLERLIPAVEEYAALLEGVSAPSAPVSCMRPGYYFLAQSAQEEFHQTERQKALARRLLEELPYSERLLVIDRNSFAQGQEFRFQWGLAIREDRSEGWPLEEMCYFPPRPCLRMAEAHSAASLVCREAFAPLGRFLAGNSMALEDDIVCQVPVTSVEGGQRTAYRMIYLPVSAENC</sequence>